<dbReference type="InterPro" id="IPR035919">
    <property type="entry name" value="EAL_sf"/>
</dbReference>
<dbReference type="CDD" id="cd06225">
    <property type="entry name" value="HAMP"/>
    <property type="match status" value="1"/>
</dbReference>
<feature type="domain" description="EAL" evidence="2">
    <location>
        <begin position="534"/>
        <end position="804"/>
    </location>
</feature>
<proteinExistence type="predicted"/>
<dbReference type="SUPFAM" id="SSF55073">
    <property type="entry name" value="Nucleotide cyclase"/>
    <property type="match status" value="1"/>
</dbReference>
<keyword evidence="6" id="KW-1185">Reference proteome</keyword>
<evidence type="ECO:0000259" key="4">
    <source>
        <dbReference type="PROSITE" id="PS50887"/>
    </source>
</evidence>
<protein>
    <submittedName>
        <fullName evidence="5">Periplasmic sensor diguanylate cyclase/phosphodiesterase</fullName>
    </submittedName>
</protein>
<dbReference type="InterPro" id="IPR007892">
    <property type="entry name" value="CHASE4"/>
</dbReference>
<dbReference type="RefSeq" id="WP_011390352.1">
    <property type="nucleotide sequence ID" value="NC_007643.1"/>
</dbReference>
<dbReference type="InterPro" id="IPR050706">
    <property type="entry name" value="Cyclic-di-GMP_PDE-like"/>
</dbReference>
<dbReference type="SUPFAM" id="SSF141868">
    <property type="entry name" value="EAL domain-like"/>
    <property type="match status" value="1"/>
</dbReference>
<dbReference type="eggNOG" id="COG5001">
    <property type="taxonomic scope" value="Bacteria"/>
</dbReference>
<evidence type="ECO:0000259" key="3">
    <source>
        <dbReference type="PROSITE" id="PS50885"/>
    </source>
</evidence>
<dbReference type="Proteomes" id="UP000001929">
    <property type="component" value="Chromosome"/>
</dbReference>
<dbReference type="Gene3D" id="3.20.20.450">
    <property type="entry name" value="EAL domain"/>
    <property type="match status" value="1"/>
</dbReference>
<dbReference type="Pfam" id="PF00672">
    <property type="entry name" value="HAMP"/>
    <property type="match status" value="1"/>
</dbReference>
<reference evidence="5 6" key="1">
    <citation type="journal article" date="2011" name="Stand. Genomic Sci.">
        <title>Complete genome sequence of Rhodospirillum rubrum type strain (S1).</title>
        <authorList>
            <person name="Munk A.C."/>
            <person name="Copeland A."/>
            <person name="Lucas S."/>
            <person name="Lapidus A."/>
            <person name="Del Rio T.G."/>
            <person name="Barry K."/>
            <person name="Detter J.C."/>
            <person name="Hammon N."/>
            <person name="Israni S."/>
            <person name="Pitluck S."/>
            <person name="Brettin T."/>
            <person name="Bruce D."/>
            <person name="Han C."/>
            <person name="Tapia R."/>
            <person name="Gilna P."/>
            <person name="Schmutz J."/>
            <person name="Larimer F."/>
            <person name="Land M."/>
            <person name="Kyrpides N.C."/>
            <person name="Mavromatis K."/>
            <person name="Richardson P."/>
            <person name="Rohde M."/>
            <person name="Goker M."/>
            <person name="Klenk H.P."/>
            <person name="Zhang Y."/>
            <person name="Roberts G.P."/>
            <person name="Reslewic S."/>
            <person name="Schwartz D.C."/>
        </authorList>
    </citation>
    <scope>NUCLEOTIDE SEQUENCE [LARGE SCALE GENOMIC DNA]</scope>
    <source>
        <strain evidence="6">ATCC 11170 / ATH 1.1.1 / DSM 467 / LMG 4362 / NCIMB 8255 / S1</strain>
    </source>
</reference>
<dbReference type="AlphaFoldDB" id="Q2RR46"/>
<dbReference type="NCBIfam" id="TIGR00254">
    <property type="entry name" value="GGDEF"/>
    <property type="match status" value="1"/>
</dbReference>
<dbReference type="Gene3D" id="6.10.340.10">
    <property type="match status" value="1"/>
</dbReference>
<accession>Q2RR46</accession>
<dbReference type="Pfam" id="PF00990">
    <property type="entry name" value="GGDEF"/>
    <property type="match status" value="1"/>
</dbReference>
<dbReference type="CDD" id="cd01948">
    <property type="entry name" value="EAL"/>
    <property type="match status" value="1"/>
</dbReference>
<feature type="domain" description="GGDEF" evidence="4">
    <location>
        <begin position="385"/>
        <end position="525"/>
    </location>
</feature>
<dbReference type="InterPro" id="IPR003660">
    <property type="entry name" value="HAMP_dom"/>
</dbReference>
<dbReference type="InterPro" id="IPR043128">
    <property type="entry name" value="Rev_trsase/Diguanyl_cyclase"/>
</dbReference>
<dbReference type="GO" id="GO:0071111">
    <property type="term" value="F:cyclic-guanylate-specific phosphodiesterase activity"/>
    <property type="evidence" value="ECO:0007669"/>
    <property type="project" value="InterPro"/>
</dbReference>
<feature type="region of interest" description="Disordered" evidence="1">
    <location>
        <begin position="802"/>
        <end position="821"/>
    </location>
</feature>
<dbReference type="PATRIC" id="fig|269796.9.peg.2711"/>
<dbReference type="Pfam" id="PF00563">
    <property type="entry name" value="EAL"/>
    <property type="match status" value="1"/>
</dbReference>
<dbReference type="PROSITE" id="PS50887">
    <property type="entry name" value="GGDEF"/>
    <property type="match status" value="1"/>
</dbReference>
<dbReference type="SUPFAM" id="SSF158472">
    <property type="entry name" value="HAMP domain-like"/>
    <property type="match status" value="1"/>
</dbReference>
<evidence type="ECO:0000313" key="5">
    <source>
        <dbReference type="EMBL" id="ABC23399.1"/>
    </source>
</evidence>
<evidence type="ECO:0000313" key="6">
    <source>
        <dbReference type="Proteomes" id="UP000001929"/>
    </source>
</evidence>
<dbReference type="InterPro" id="IPR001633">
    <property type="entry name" value="EAL_dom"/>
</dbReference>
<dbReference type="Pfam" id="PF05228">
    <property type="entry name" value="CHASE4"/>
    <property type="match status" value="1"/>
</dbReference>
<organism evidence="5 6">
    <name type="scientific">Rhodospirillum rubrum (strain ATCC 11170 / ATH 1.1.1 / DSM 467 / LMG 4362 / NCIMB 8255 / S1)</name>
    <dbReference type="NCBI Taxonomy" id="269796"/>
    <lineage>
        <taxon>Bacteria</taxon>
        <taxon>Pseudomonadati</taxon>
        <taxon>Pseudomonadota</taxon>
        <taxon>Alphaproteobacteria</taxon>
        <taxon>Rhodospirillales</taxon>
        <taxon>Rhodospirillaceae</taxon>
        <taxon>Rhodospirillum</taxon>
    </lineage>
</organism>
<dbReference type="PhylomeDB" id="Q2RR46"/>
<dbReference type="STRING" id="269796.Rru_A2602"/>
<dbReference type="HOGENOM" id="CLU_344481_0_0_5"/>
<gene>
    <name evidence="5" type="ordered locus">Rru_A2602</name>
</gene>
<dbReference type="PROSITE" id="PS50883">
    <property type="entry name" value="EAL"/>
    <property type="match status" value="1"/>
</dbReference>
<dbReference type="InterPro" id="IPR000160">
    <property type="entry name" value="GGDEF_dom"/>
</dbReference>
<dbReference type="PROSITE" id="PS50885">
    <property type="entry name" value="HAMP"/>
    <property type="match status" value="1"/>
</dbReference>
<dbReference type="SMART" id="SM00052">
    <property type="entry name" value="EAL"/>
    <property type="match status" value="1"/>
</dbReference>
<dbReference type="GO" id="GO:0016020">
    <property type="term" value="C:membrane"/>
    <property type="evidence" value="ECO:0007669"/>
    <property type="project" value="InterPro"/>
</dbReference>
<dbReference type="EnsemblBacteria" id="ABC23399">
    <property type="protein sequence ID" value="ABC23399"/>
    <property type="gene ID" value="Rru_A2602"/>
</dbReference>
<dbReference type="PANTHER" id="PTHR33121:SF32">
    <property type="entry name" value="RNASE E SPECIFICITY FACTOR CSRD"/>
    <property type="match status" value="1"/>
</dbReference>
<dbReference type="PANTHER" id="PTHR33121">
    <property type="entry name" value="CYCLIC DI-GMP PHOSPHODIESTERASE PDEF"/>
    <property type="match status" value="1"/>
</dbReference>
<dbReference type="CDD" id="cd01949">
    <property type="entry name" value="GGDEF"/>
    <property type="match status" value="1"/>
</dbReference>
<evidence type="ECO:0000259" key="2">
    <source>
        <dbReference type="PROSITE" id="PS50883"/>
    </source>
</evidence>
<dbReference type="KEGG" id="rru:Rru_A2602"/>
<name>Q2RR46_RHORT</name>
<sequence length="821" mass="87302">MSIRLKTALLSGILLAILVSGLGGVLWTVVRPGFQDIERARAADHMTALLAAISADIDSIGTFILSYSSWDETYAFVRTGDPTYVANNLAVEGAKNAQSHFALVLTPKGRTVFSRLWNDDFTATLPPPDAAGGGLPANHPLMAALSHPEGVRGLLQTPRGPLAVAARPILPSNEHGPPRGVLVFGRWLTHALSDHPPLPHLSPLRLWLAPAPGDAPENVRRLLAADGPDLEIDGIGEPTSLVTAGIRLVDLEGAPVAALTTTLAKTVEPQGESIIRLALVIAALGSLGVVAVGLVSNHLMIVAPLRRLESHITTLSRTGDLDTRLVLDRKDEIGLLARAFATMQGRIRHLAHYDPLTGLPNRTLFTMLGEGALARRRADRNGGGRRVGVAILDLDRLNTLTIGLGQGGSERALVAVGRRLAALAGPADVVARGGDGRFLVLLGDLAPAQAGSIVEREAAERLASAFAKPFTPDDLVGAPLSLTASIGLALFPQDGETLETLVTHAEVAVHQAKLLGRNNFQFFDDTLNRQAREILALESALYEALADNTLSLCFQPRIDAVRGHAIELKALARWDHPSRDLIVLEDVLPLIKQDGLLAEIDRWMSNAACRQIRQWRDQGVSFPPIAIALSARPLTAGDPGLAPIAEAIAANGVDPGDLAVEIAQSAIKGQFPETKAPETQAPEDRPAEELPWPDGLAGLGLGLVIDVADAGVVSPALLRRFPLTRLTIGAALVAKLPDCRESRALVRALIALADELDLECLAEGVERGDQADWLLAAGCRLQQGLFHARPQDQTVILRWLGQTPPRGLSSPGPRDRKQDGV</sequence>
<dbReference type="EMBL" id="CP000230">
    <property type="protein sequence ID" value="ABC23399.1"/>
    <property type="molecule type" value="Genomic_DNA"/>
</dbReference>
<feature type="domain" description="HAMP" evidence="3">
    <location>
        <begin position="299"/>
        <end position="352"/>
    </location>
</feature>
<evidence type="ECO:0000256" key="1">
    <source>
        <dbReference type="SAM" id="MobiDB-lite"/>
    </source>
</evidence>
<dbReference type="SMART" id="SM00304">
    <property type="entry name" value="HAMP"/>
    <property type="match status" value="1"/>
</dbReference>
<dbReference type="Gene3D" id="3.30.70.270">
    <property type="match status" value="1"/>
</dbReference>
<dbReference type="SMART" id="SM00267">
    <property type="entry name" value="GGDEF"/>
    <property type="match status" value="1"/>
</dbReference>
<dbReference type="InterPro" id="IPR029787">
    <property type="entry name" value="Nucleotide_cyclase"/>
</dbReference>
<dbReference type="GO" id="GO:0007165">
    <property type="term" value="P:signal transduction"/>
    <property type="evidence" value="ECO:0007669"/>
    <property type="project" value="InterPro"/>
</dbReference>